<dbReference type="AlphaFoldDB" id="A0AAW3RLJ2"/>
<gene>
    <name evidence="2" type="ORF">H0253_00930</name>
</gene>
<dbReference type="RefSeq" id="WP_103940934.1">
    <property type="nucleotide sequence ID" value="NZ_CAKLHX010000005.1"/>
</dbReference>
<evidence type="ECO:0000313" key="2">
    <source>
        <dbReference type="EMBL" id="MBA0157400.1"/>
    </source>
</evidence>
<proteinExistence type="predicted"/>
<dbReference type="GeneID" id="93391094"/>
<comment type="caution">
    <text evidence="2">The sequence shown here is derived from an EMBL/GenBank/DDBJ whole genome shotgun (WGS) entry which is preliminary data.</text>
</comment>
<feature type="signal peptide" evidence="1">
    <location>
        <begin position="1"/>
        <end position="29"/>
    </location>
</feature>
<accession>A0AAW3RLJ2</accession>
<organism evidence="2 3">
    <name type="scientific">Pectobacterium versatile</name>
    <dbReference type="NCBI Taxonomy" id="2488639"/>
    <lineage>
        <taxon>Bacteria</taxon>
        <taxon>Pseudomonadati</taxon>
        <taxon>Pseudomonadota</taxon>
        <taxon>Gammaproteobacteria</taxon>
        <taxon>Enterobacterales</taxon>
        <taxon>Pectobacteriaceae</taxon>
        <taxon>Pectobacterium</taxon>
    </lineage>
</organism>
<dbReference type="Proteomes" id="UP000584405">
    <property type="component" value="Unassembled WGS sequence"/>
</dbReference>
<name>A0AAW3RLJ2_9GAMM</name>
<keyword evidence="1" id="KW-0732">Signal</keyword>
<evidence type="ECO:0000256" key="1">
    <source>
        <dbReference type="SAM" id="SignalP"/>
    </source>
</evidence>
<dbReference type="PROSITE" id="PS51257">
    <property type="entry name" value="PROKAR_LIPOPROTEIN"/>
    <property type="match status" value="1"/>
</dbReference>
<evidence type="ECO:0000313" key="3">
    <source>
        <dbReference type="Proteomes" id="UP000584405"/>
    </source>
</evidence>
<reference evidence="2 3" key="1">
    <citation type="submission" date="2020-07" db="EMBL/GenBank/DDBJ databases">
        <title>Updated taxonomy of Pectobacterium genus in the CIRM-CFBP bacterial collection: when new species reveal old endemic population.</title>
        <authorList>
            <person name="Pedron J."/>
            <person name="Barny M.A."/>
            <person name="Portier P."/>
        </authorList>
    </citation>
    <scope>NUCLEOTIDE SEQUENCE [LARGE SCALE GENOMIC DNA]</scope>
    <source>
        <strain evidence="2 3">CFBP5669</strain>
    </source>
</reference>
<sequence>MKNYQATLHQLLIVSITLFAVACSSGAKKSPNDETSECMKYRTMMTAPLPPAEMVKLKNHCEQSRH</sequence>
<evidence type="ECO:0008006" key="4">
    <source>
        <dbReference type="Google" id="ProtNLM"/>
    </source>
</evidence>
<feature type="chain" id="PRO_5043498371" description="Lipoprotein" evidence="1">
    <location>
        <begin position="30"/>
        <end position="66"/>
    </location>
</feature>
<dbReference type="EMBL" id="JACDRT010000001">
    <property type="protein sequence ID" value="MBA0157400.1"/>
    <property type="molecule type" value="Genomic_DNA"/>
</dbReference>
<protein>
    <recommendedName>
        <fullName evidence="4">Lipoprotein</fullName>
    </recommendedName>
</protein>